<proteinExistence type="predicted"/>
<evidence type="ECO:0000313" key="1">
    <source>
        <dbReference type="EMBL" id="JAH95032.1"/>
    </source>
</evidence>
<dbReference type="AlphaFoldDB" id="A0A0E9WX29"/>
<dbReference type="EMBL" id="GBXM01013545">
    <property type="protein sequence ID" value="JAH95032.1"/>
    <property type="molecule type" value="Transcribed_RNA"/>
</dbReference>
<accession>A0A0E9WX29</accession>
<name>A0A0E9WX29_ANGAN</name>
<protein>
    <submittedName>
        <fullName evidence="1">Uncharacterized protein</fullName>
    </submittedName>
</protein>
<sequence>MMSHQHRQNRIKCGRFHVICGFSDTCYSCGLYNNFRLTSLIVSQLPAFFR</sequence>
<organism evidence="1">
    <name type="scientific">Anguilla anguilla</name>
    <name type="common">European freshwater eel</name>
    <name type="synonym">Muraena anguilla</name>
    <dbReference type="NCBI Taxonomy" id="7936"/>
    <lineage>
        <taxon>Eukaryota</taxon>
        <taxon>Metazoa</taxon>
        <taxon>Chordata</taxon>
        <taxon>Craniata</taxon>
        <taxon>Vertebrata</taxon>
        <taxon>Euteleostomi</taxon>
        <taxon>Actinopterygii</taxon>
        <taxon>Neopterygii</taxon>
        <taxon>Teleostei</taxon>
        <taxon>Anguilliformes</taxon>
        <taxon>Anguillidae</taxon>
        <taxon>Anguilla</taxon>
    </lineage>
</organism>
<reference evidence="1" key="2">
    <citation type="journal article" date="2015" name="Fish Shellfish Immunol.">
        <title>Early steps in the European eel (Anguilla anguilla)-Vibrio vulnificus interaction in the gills: Role of the RtxA13 toxin.</title>
        <authorList>
            <person name="Callol A."/>
            <person name="Pajuelo D."/>
            <person name="Ebbesson L."/>
            <person name="Teles M."/>
            <person name="MacKenzie S."/>
            <person name="Amaro C."/>
        </authorList>
    </citation>
    <scope>NUCLEOTIDE SEQUENCE</scope>
</reference>
<reference evidence="1" key="1">
    <citation type="submission" date="2014-11" db="EMBL/GenBank/DDBJ databases">
        <authorList>
            <person name="Amaro Gonzalez C."/>
        </authorList>
    </citation>
    <scope>NUCLEOTIDE SEQUENCE</scope>
</reference>